<comment type="function">
    <text evidence="5">Involved in transvection phenomena (= synapsis-dependent gene expression), where the synaptic pairing of chromosomes carrying genes with which zeste interacts influences the expression of these genes. Zeste binds to DNA and stimulates transcription from a nearby promoter.</text>
</comment>
<evidence type="ECO:0000259" key="6">
    <source>
        <dbReference type="Pfam" id="PF13873"/>
    </source>
</evidence>
<evidence type="ECO:0000256" key="3">
    <source>
        <dbReference type="ARBA" id="ARBA00023015"/>
    </source>
</evidence>
<comment type="subunit">
    <text evidence="1">Self-associates forming complexes of several hundred monomers.</text>
</comment>
<accession>A0AAV8VHP0</accession>
<dbReference type="PANTHER" id="PTHR23098">
    <property type="entry name" value="AGAP001331-PA-RELATED"/>
    <property type="match status" value="1"/>
</dbReference>
<evidence type="ECO:0000256" key="2">
    <source>
        <dbReference type="ARBA" id="ARBA00016807"/>
    </source>
</evidence>
<evidence type="ECO:0000313" key="7">
    <source>
        <dbReference type="EMBL" id="KAJ8913401.1"/>
    </source>
</evidence>
<dbReference type="EMBL" id="JANEYG010000095">
    <property type="protein sequence ID" value="KAJ8913401.1"/>
    <property type="molecule type" value="Genomic_DNA"/>
</dbReference>
<keyword evidence="8" id="KW-1185">Reference proteome</keyword>
<dbReference type="InterPro" id="IPR028002">
    <property type="entry name" value="Myb_DNA-bind_5"/>
</dbReference>
<protein>
    <recommendedName>
        <fullName evidence="2">Regulatory protein zeste</fullName>
    </recommendedName>
</protein>
<proteinExistence type="predicted"/>
<sequence>MRVTTSYWEAFLEAAEINPLLITNKFNGIQGKATGNDIWKSVAQKLNGLGYGVKTVQEWRRAVTDWKCKVKSKASKLRAAAVQTGGGSTETPPLTPLEEKLLALMGTKCIEGDKAVQELGQHILRTKVVSTRIIYFSLD</sequence>
<evidence type="ECO:0000256" key="1">
    <source>
        <dbReference type="ARBA" id="ARBA00011764"/>
    </source>
</evidence>
<organism evidence="7 8">
    <name type="scientific">Exocentrus adspersus</name>
    <dbReference type="NCBI Taxonomy" id="1586481"/>
    <lineage>
        <taxon>Eukaryota</taxon>
        <taxon>Metazoa</taxon>
        <taxon>Ecdysozoa</taxon>
        <taxon>Arthropoda</taxon>
        <taxon>Hexapoda</taxon>
        <taxon>Insecta</taxon>
        <taxon>Pterygota</taxon>
        <taxon>Neoptera</taxon>
        <taxon>Endopterygota</taxon>
        <taxon>Coleoptera</taxon>
        <taxon>Polyphaga</taxon>
        <taxon>Cucujiformia</taxon>
        <taxon>Chrysomeloidea</taxon>
        <taxon>Cerambycidae</taxon>
        <taxon>Lamiinae</taxon>
        <taxon>Acanthocinini</taxon>
        <taxon>Exocentrus</taxon>
    </lineage>
</organism>
<comment type="caution">
    <text evidence="7">The sequence shown here is derived from an EMBL/GenBank/DDBJ whole genome shotgun (WGS) entry which is preliminary data.</text>
</comment>
<gene>
    <name evidence="7" type="ORF">NQ315_008794</name>
</gene>
<dbReference type="Pfam" id="PF13873">
    <property type="entry name" value="Myb_DNA-bind_5"/>
    <property type="match status" value="1"/>
</dbReference>
<evidence type="ECO:0000256" key="5">
    <source>
        <dbReference type="ARBA" id="ARBA00025466"/>
    </source>
</evidence>
<dbReference type="Proteomes" id="UP001159042">
    <property type="component" value="Unassembled WGS sequence"/>
</dbReference>
<feature type="domain" description="Myb/SANT-like DNA-binding" evidence="6">
    <location>
        <begin position="12"/>
        <end position="75"/>
    </location>
</feature>
<dbReference type="GO" id="GO:0005634">
    <property type="term" value="C:nucleus"/>
    <property type="evidence" value="ECO:0007669"/>
    <property type="project" value="TreeGrafter"/>
</dbReference>
<keyword evidence="3" id="KW-0805">Transcription regulation</keyword>
<dbReference type="PANTHER" id="PTHR23098:SF16">
    <property type="entry name" value="REGULATORY PROTEIN ZESTE"/>
    <property type="match status" value="1"/>
</dbReference>
<dbReference type="AlphaFoldDB" id="A0AAV8VHP0"/>
<name>A0AAV8VHP0_9CUCU</name>
<evidence type="ECO:0000256" key="4">
    <source>
        <dbReference type="ARBA" id="ARBA00023163"/>
    </source>
</evidence>
<keyword evidence="4" id="KW-0804">Transcription</keyword>
<reference evidence="7 8" key="1">
    <citation type="journal article" date="2023" name="Insect Mol. Biol.">
        <title>Genome sequencing provides insights into the evolution of gene families encoding plant cell wall-degrading enzymes in longhorned beetles.</title>
        <authorList>
            <person name="Shin N.R."/>
            <person name="Okamura Y."/>
            <person name="Kirsch R."/>
            <person name="Pauchet Y."/>
        </authorList>
    </citation>
    <scope>NUCLEOTIDE SEQUENCE [LARGE SCALE GENOMIC DNA]</scope>
    <source>
        <strain evidence="7">EAD_L_NR</strain>
    </source>
</reference>
<evidence type="ECO:0000313" key="8">
    <source>
        <dbReference type="Proteomes" id="UP001159042"/>
    </source>
</evidence>